<evidence type="ECO:0000313" key="3">
    <source>
        <dbReference type="EMBL" id="GAV22406.1"/>
    </source>
</evidence>
<feature type="domain" description="GerMN" evidence="2">
    <location>
        <begin position="245"/>
        <end position="332"/>
    </location>
</feature>
<proteinExistence type="predicted"/>
<comment type="caution">
    <text evidence="3">The sequence shown here is derived from an EMBL/GenBank/DDBJ whole genome shotgun (WGS) entry which is preliminary data.</text>
</comment>
<dbReference type="STRING" id="870242.cpu_09160"/>
<keyword evidence="1" id="KW-0732">Signal</keyword>
<reference evidence="4" key="1">
    <citation type="submission" date="2016-12" db="EMBL/GenBank/DDBJ databases">
        <title>Draft Genome Sequences od Carboxydothermus pertinax and islandicus, Hydrogenogenic Carboxydotrophic Bacteria.</title>
        <authorList>
            <person name="Fukuyama Y."/>
            <person name="Ohmae K."/>
            <person name="Yoneda Y."/>
            <person name="Yoshida T."/>
            <person name="Sako Y."/>
        </authorList>
    </citation>
    <scope>NUCLEOTIDE SEQUENCE [LARGE SCALE GENOMIC DNA]</scope>
    <source>
        <strain evidence="4">Ug1</strain>
    </source>
</reference>
<organism evidence="3 4">
    <name type="scientific">Carboxydothermus pertinax</name>
    <dbReference type="NCBI Taxonomy" id="870242"/>
    <lineage>
        <taxon>Bacteria</taxon>
        <taxon>Bacillati</taxon>
        <taxon>Bacillota</taxon>
        <taxon>Clostridia</taxon>
        <taxon>Thermoanaerobacterales</taxon>
        <taxon>Thermoanaerobacteraceae</taxon>
        <taxon>Carboxydothermus</taxon>
    </lineage>
</organism>
<evidence type="ECO:0000259" key="2">
    <source>
        <dbReference type="SMART" id="SM00909"/>
    </source>
</evidence>
<feature type="chain" id="PRO_5012634594" description="GerMN domain-containing protein" evidence="1">
    <location>
        <begin position="21"/>
        <end position="344"/>
    </location>
</feature>
<keyword evidence="4" id="KW-1185">Reference proteome</keyword>
<dbReference type="InterPro" id="IPR019606">
    <property type="entry name" value="GerMN"/>
</dbReference>
<dbReference type="EMBL" id="BDJK01000012">
    <property type="protein sequence ID" value="GAV22406.1"/>
    <property type="molecule type" value="Genomic_DNA"/>
</dbReference>
<dbReference type="AlphaFoldDB" id="A0A1L8CU10"/>
<evidence type="ECO:0000256" key="1">
    <source>
        <dbReference type="SAM" id="SignalP"/>
    </source>
</evidence>
<dbReference type="Proteomes" id="UP000187485">
    <property type="component" value="Unassembled WGS sequence"/>
</dbReference>
<protein>
    <recommendedName>
        <fullName evidence="2">GerMN domain-containing protein</fullName>
    </recommendedName>
</protein>
<dbReference type="RefSeq" id="WP_075858890.1">
    <property type="nucleotide sequence ID" value="NZ_BDJK01000012.1"/>
</dbReference>
<feature type="signal peptide" evidence="1">
    <location>
        <begin position="1"/>
        <end position="20"/>
    </location>
</feature>
<sequence>MKKVLIMGMVMISLLLGVNACTKKETATPQIIKPEEKPTIEAKISDYFPVKPNWYWEYEGIGNEFAGGRVDTEFIKDRRVQLLQQNGGTDTAKIFEVSEDGVKLVFTEEESYWRINYLGISPKKKMEEYYLKAPLKVGTTWTVGDTTWTIENLKEKVQVPAGEFTCIKVVGKSKDSTIERYFAKGVGLVKQRFIFGNAVVEDNLKKYGDGEKDGNLPAKTLIINYPSPNLDKLLSEERTEKFKTGEELAEKITAILKEDKYKVLGPNVKLLSYVRTNQNLRLNFSKELISELNAGSSFEALKIDSIVNTFGRNFGVKGVIINVEGKGYESGHFAFGKDEVLKVK</sequence>
<evidence type="ECO:0000313" key="4">
    <source>
        <dbReference type="Proteomes" id="UP000187485"/>
    </source>
</evidence>
<dbReference type="SMART" id="SM00909">
    <property type="entry name" value="Germane"/>
    <property type="match status" value="1"/>
</dbReference>
<accession>A0A1L8CU10</accession>
<dbReference type="Pfam" id="PF10646">
    <property type="entry name" value="Germane"/>
    <property type="match status" value="1"/>
</dbReference>
<gene>
    <name evidence="3" type="ORF">cpu_09160</name>
</gene>
<name>A0A1L8CU10_9THEO</name>
<dbReference type="Gene3D" id="2.40.360.20">
    <property type="match status" value="1"/>
</dbReference>
<dbReference type="OrthoDB" id="1683231at2"/>